<organism evidence="2 3">
    <name type="scientific">Champsocephalus gunnari</name>
    <name type="common">Mackerel icefish</name>
    <dbReference type="NCBI Taxonomy" id="52237"/>
    <lineage>
        <taxon>Eukaryota</taxon>
        <taxon>Metazoa</taxon>
        <taxon>Chordata</taxon>
        <taxon>Craniata</taxon>
        <taxon>Vertebrata</taxon>
        <taxon>Euteleostomi</taxon>
        <taxon>Actinopterygii</taxon>
        <taxon>Neopterygii</taxon>
        <taxon>Teleostei</taxon>
        <taxon>Neoteleostei</taxon>
        <taxon>Acanthomorphata</taxon>
        <taxon>Eupercaria</taxon>
        <taxon>Perciformes</taxon>
        <taxon>Notothenioidei</taxon>
        <taxon>Channichthyidae</taxon>
        <taxon>Champsocephalus</taxon>
    </lineage>
</organism>
<dbReference type="EMBL" id="JAURVH010001523">
    <property type="protein sequence ID" value="KAK5920526.1"/>
    <property type="molecule type" value="Genomic_DNA"/>
</dbReference>
<proteinExistence type="predicted"/>
<protein>
    <submittedName>
        <fullName evidence="2">Uncharacterized protein</fullName>
    </submittedName>
</protein>
<accession>A0AAN8HLR1</accession>
<name>A0AAN8HLR1_CHAGU</name>
<evidence type="ECO:0000313" key="2">
    <source>
        <dbReference type="EMBL" id="KAK5920526.1"/>
    </source>
</evidence>
<comment type="caution">
    <text evidence="2">The sequence shown here is derived from an EMBL/GenBank/DDBJ whole genome shotgun (WGS) entry which is preliminary data.</text>
</comment>
<gene>
    <name evidence="2" type="ORF">CgunFtcFv8_024327</name>
</gene>
<evidence type="ECO:0000313" key="3">
    <source>
        <dbReference type="Proteomes" id="UP001331515"/>
    </source>
</evidence>
<reference evidence="2 3" key="1">
    <citation type="journal article" date="2023" name="Mol. Biol. Evol.">
        <title>Genomics of Secondarily Temperate Adaptation in the Only Non-Antarctic Icefish.</title>
        <authorList>
            <person name="Rivera-Colon A.G."/>
            <person name="Rayamajhi N."/>
            <person name="Minhas B.F."/>
            <person name="Madrigal G."/>
            <person name="Bilyk K.T."/>
            <person name="Yoon V."/>
            <person name="Hune M."/>
            <person name="Gregory S."/>
            <person name="Cheng C.H.C."/>
            <person name="Catchen J.M."/>
        </authorList>
    </citation>
    <scope>NUCLEOTIDE SEQUENCE [LARGE SCALE GENOMIC DNA]</scope>
    <source>
        <tissue evidence="2">White muscle</tissue>
    </source>
</reference>
<keyword evidence="3" id="KW-1185">Reference proteome</keyword>
<feature type="region of interest" description="Disordered" evidence="1">
    <location>
        <begin position="38"/>
        <end position="148"/>
    </location>
</feature>
<feature type="compositionally biased region" description="Basic and acidic residues" evidence="1">
    <location>
        <begin position="121"/>
        <end position="132"/>
    </location>
</feature>
<sequence>MLQGFHSLHKNTQKEYIFDHTCREGTLFCAESFQLVDQQAEDGREREEEDRREREEEDGWEREEEEGWEREEDDGREREEEEGWEREEDDGWEREEDDGWEREEDDGWEREEDDGWEREEEDGRHVGGKMEELPDGDVGTLSESASGTLQSGVDLSHLDRPLQTDHLQQLVTEVCREVCFHKS</sequence>
<dbReference type="Proteomes" id="UP001331515">
    <property type="component" value="Unassembled WGS sequence"/>
</dbReference>
<dbReference type="AlphaFoldDB" id="A0AAN8HLR1"/>
<feature type="compositionally biased region" description="Basic and acidic residues" evidence="1">
    <location>
        <begin position="41"/>
        <end position="54"/>
    </location>
</feature>
<evidence type="ECO:0000256" key="1">
    <source>
        <dbReference type="SAM" id="MobiDB-lite"/>
    </source>
</evidence>
<feature type="compositionally biased region" description="Acidic residues" evidence="1">
    <location>
        <begin position="55"/>
        <end position="72"/>
    </location>
</feature>
<feature type="compositionally biased region" description="Acidic residues" evidence="1">
    <location>
        <begin position="79"/>
        <end position="120"/>
    </location>
</feature>